<dbReference type="PANTHER" id="PTHR10151">
    <property type="entry name" value="ECTONUCLEOTIDE PYROPHOSPHATASE/PHOSPHODIESTERASE"/>
    <property type="match status" value="1"/>
</dbReference>
<evidence type="ECO:0000256" key="5">
    <source>
        <dbReference type="PIRSR" id="PIRSR031924-51"/>
    </source>
</evidence>
<keyword evidence="3" id="KW-0732">Signal</keyword>
<dbReference type="GO" id="GO:0004035">
    <property type="term" value="F:alkaline phosphatase activity"/>
    <property type="evidence" value="ECO:0007669"/>
    <property type="project" value="InterPro"/>
</dbReference>
<dbReference type="EMBL" id="PYGJ01000015">
    <property type="protein sequence ID" value="PSL17716.1"/>
    <property type="molecule type" value="Genomic_DNA"/>
</dbReference>
<dbReference type="PIRSF" id="PIRSF031924">
    <property type="entry name" value="Pi-irrepressible_AP"/>
    <property type="match status" value="1"/>
</dbReference>
<evidence type="ECO:0000256" key="1">
    <source>
        <dbReference type="ARBA" id="ARBA00022553"/>
    </source>
</evidence>
<feature type="binding site" evidence="5">
    <location>
        <position position="103"/>
    </location>
    <ligand>
        <name>substrate</name>
    </ligand>
</feature>
<dbReference type="CDD" id="cd16016">
    <property type="entry name" value="AP-SPAP"/>
    <property type="match status" value="1"/>
</dbReference>
<gene>
    <name evidence="6" type="ORF">CLV88_11563</name>
</gene>
<organism evidence="6 7">
    <name type="scientific">Shimia abyssi</name>
    <dbReference type="NCBI Taxonomy" id="1662395"/>
    <lineage>
        <taxon>Bacteria</taxon>
        <taxon>Pseudomonadati</taxon>
        <taxon>Pseudomonadota</taxon>
        <taxon>Alphaproteobacteria</taxon>
        <taxon>Rhodobacterales</taxon>
        <taxon>Roseobacteraceae</taxon>
    </lineage>
</organism>
<dbReference type="InterPro" id="IPR026263">
    <property type="entry name" value="Alkaline_phosphatase_prok"/>
</dbReference>
<keyword evidence="1 4" id="KW-0597">Phosphoprotein</keyword>
<name>A0A2P8F7L4_9RHOB</name>
<dbReference type="Pfam" id="PF01663">
    <property type="entry name" value="Phosphodiest"/>
    <property type="match status" value="1"/>
</dbReference>
<dbReference type="Gene3D" id="3.30.1360.150">
    <property type="match status" value="1"/>
</dbReference>
<dbReference type="GO" id="GO:0046872">
    <property type="term" value="F:metal ion binding"/>
    <property type="evidence" value="ECO:0007669"/>
    <property type="project" value="UniProtKB-KW"/>
</dbReference>
<protein>
    <submittedName>
        <fullName evidence="6">Type I phosphodiesterase/nucleotide pyrophosphatase</fullName>
    </submittedName>
</protein>
<evidence type="ECO:0000256" key="3">
    <source>
        <dbReference type="ARBA" id="ARBA00022729"/>
    </source>
</evidence>
<comment type="caution">
    <text evidence="6">The sequence shown here is derived from an EMBL/GenBank/DDBJ whole genome shotgun (WGS) entry which is preliminary data.</text>
</comment>
<keyword evidence="7" id="KW-1185">Reference proteome</keyword>
<dbReference type="Gene3D" id="3.40.720.10">
    <property type="entry name" value="Alkaline Phosphatase, subunit A"/>
    <property type="match status" value="1"/>
</dbReference>
<dbReference type="InterPro" id="IPR017850">
    <property type="entry name" value="Alkaline_phosphatase_core_sf"/>
</dbReference>
<sequence length="572" mass="62624">MPEPKTISMLVKWAAVGLSLIIPSFSDAQEKPRLVLQITVDQLRGDMINRYGAHLGEGGFRYLLDNGVNFTNTHHRHANTETIVGHTTLATGTDPAIHGMVANLWFDRKTGTPFYNVQDQGYPLVGASGIDAENEIDPTQRAATTDGRSPRNIISSTISDEIALHFGPSSKVFGVSVKDRGAIAMAGHAGDAYWFSKSEGRFVTSTFYNDAYPSWIEEWDAKGLVASYANRDWKLLRDASDYAFADRDDQPWETDLPGFGRTFPHNWGPAEGKYFSTFLTLSPAGDEITVNFAKTLLDAEQLGQDVVTDYLSVSLSSTDYVGHIFGPSSLEAEDNFAHLDRQIADLLAHVESVIGLEHTLIVLSADHGAPEHPEYLATLGIEAGLFDFERVDTEPGFVRLQMDFGEAKDLVQNFSNPYVYLNKDLISERDLDPLDVERAVADELQKLPGIAYAVSSSDLRRGAFAKTKISDAVLANFNPDRSGDIYVVFEPHWFVADFDGLHVASAHGSPWTYDTHVPLIISGKNIAAKTVVRRVETVDVAPTIAAILGTKPPSGAVGVPLPEAMPKTKDQP</sequence>
<feature type="active site" description="Phosphothreonine intermediate" evidence="4">
    <location>
        <position position="82"/>
    </location>
</feature>
<proteinExistence type="predicted"/>
<dbReference type="RefSeq" id="WP_243403719.1">
    <property type="nucleotide sequence ID" value="NZ_PYGJ01000015.1"/>
</dbReference>
<evidence type="ECO:0000256" key="2">
    <source>
        <dbReference type="ARBA" id="ARBA00022723"/>
    </source>
</evidence>
<dbReference type="InterPro" id="IPR002591">
    <property type="entry name" value="Phosphodiest/P_Trfase"/>
</dbReference>
<dbReference type="PANTHER" id="PTHR10151:SF120">
    <property type="entry name" value="BIS(5'-ADENOSYL)-TRIPHOSPHATASE"/>
    <property type="match status" value="1"/>
</dbReference>
<dbReference type="SUPFAM" id="SSF53649">
    <property type="entry name" value="Alkaline phosphatase-like"/>
    <property type="match status" value="1"/>
</dbReference>
<feature type="binding site" evidence="5">
    <location>
        <begin position="178"/>
        <end position="180"/>
    </location>
    <ligand>
        <name>substrate</name>
    </ligand>
</feature>
<evidence type="ECO:0000313" key="7">
    <source>
        <dbReference type="Proteomes" id="UP000240418"/>
    </source>
</evidence>
<reference evidence="6 7" key="1">
    <citation type="submission" date="2018-03" db="EMBL/GenBank/DDBJ databases">
        <title>Genomic Encyclopedia of Archaeal and Bacterial Type Strains, Phase II (KMG-II): from individual species to whole genera.</title>
        <authorList>
            <person name="Goeker M."/>
        </authorList>
    </citation>
    <scope>NUCLEOTIDE SEQUENCE [LARGE SCALE GENOMIC DNA]</scope>
    <source>
        <strain evidence="6 7">DSM 100673</strain>
    </source>
</reference>
<accession>A0A2P8F7L4</accession>
<dbReference type="AlphaFoldDB" id="A0A2P8F7L4"/>
<evidence type="ECO:0000313" key="6">
    <source>
        <dbReference type="EMBL" id="PSL17716.1"/>
    </source>
</evidence>
<evidence type="ECO:0000256" key="4">
    <source>
        <dbReference type="PIRSR" id="PIRSR031924-50"/>
    </source>
</evidence>
<dbReference type="Proteomes" id="UP000240418">
    <property type="component" value="Unassembled WGS sequence"/>
</dbReference>
<keyword evidence="2" id="KW-0479">Metal-binding</keyword>